<organism evidence="10 11">
    <name type="scientific">Cercophora samala</name>
    <dbReference type="NCBI Taxonomy" id="330535"/>
    <lineage>
        <taxon>Eukaryota</taxon>
        <taxon>Fungi</taxon>
        <taxon>Dikarya</taxon>
        <taxon>Ascomycota</taxon>
        <taxon>Pezizomycotina</taxon>
        <taxon>Sordariomycetes</taxon>
        <taxon>Sordariomycetidae</taxon>
        <taxon>Sordariales</taxon>
        <taxon>Lasiosphaeriaceae</taxon>
        <taxon>Cercophora</taxon>
    </lineage>
</organism>
<dbReference type="PROSITE" id="PS50850">
    <property type="entry name" value="MFS"/>
    <property type="match status" value="1"/>
</dbReference>
<dbReference type="Gene3D" id="1.20.1250.20">
    <property type="entry name" value="MFS general substrate transporter like domains"/>
    <property type="match status" value="1"/>
</dbReference>
<dbReference type="Pfam" id="PF07690">
    <property type="entry name" value="MFS_1"/>
    <property type="match status" value="1"/>
</dbReference>
<dbReference type="InterPro" id="IPR050327">
    <property type="entry name" value="Proton-linked_MCT"/>
</dbReference>
<feature type="transmembrane region" description="Helical" evidence="8">
    <location>
        <begin position="191"/>
        <end position="214"/>
    </location>
</feature>
<evidence type="ECO:0000256" key="6">
    <source>
        <dbReference type="ARBA" id="ARBA00023136"/>
    </source>
</evidence>
<feature type="compositionally biased region" description="Polar residues" evidence="7">
    <location>
        <begin position="13"/>
        <end position="23"/>
    </location>
</feature>
<feature type="transmembrane region" description="Helical" evidence="8">
    <location>
        <begin position="260"/>
        <end position="279"/>
    </location>
</feature>
<dbReference type="GO" id="GO:0016020">
    <property type="term" value="C:membrane"/>
    <property type="evidence" value="ECO:0007669"/>
    <property type="project" value="UniProtKB-SubCell"/>
</dbReference>
<dbReference type="SUPFAM" id="SSF103473">
    <property type="entry name" value="MFS general substrate transporter"/>
    <property type="match status" value="1"/>
</dbReference>
<dbReference type="InterPro" id="IPR036259">
    <property type="entry name" value="MFS_trans_sf"/>
</dbReference>
<feature type="transmembrane region" description="Helical" evidence="8">
    <location>
        <begin position="157"/>
        <end position="184"/>
    </location>
</feature>
<feature type="transmembrane region" description="Helical" evidence="8">
    <location>
        <begin position="392"/>
        <end position="412"/>
    </location>
</feature>
<proteinExistence type="inferred from homology"/>
<feature type="transmembrane region" description="Helical" evidence="8">
    <location>
        <begin position="132"/>
        <end position="151"/>
    </location>
</feature>
<feature type="transmembrane region" description="Helical" evidence="8">
    <location>
        <begin position="299"/>
        <end position="317"/>
    </location>
</feature>
<gene>
    <name evidence="10" type="ORF">QBC41DRAFT_332290</name>
</gene>
<dbReference type="EMBL" id="JAULSY010000227">
    <property type="protein sequence ID" value="KAK0654184.1"/>
    <property type="molecule type" value="Genomic_DNA"/>
</dbReference>
<keyword evidence="11" id="KW-1185">Reference proteome</keyword>
<keyword evidence="6 8" id="KW-0472">Membrane</keyword>
<keyword evidence="3" id="KW-0813">Transport</keyword>
<keyword evidence="5 8" id="KW-1133">Transmembrane helix</keyword>
<evidence type="ECO:0000256" key="3">
    <source>
        <dbReference type="ARBA" id="ARBA00022448"/>
    </source>
</evidence>
<comment type="caution">
    <text evidence="10">The sequence shown here is derived from an EMBL/GenBank/DDBJ whole genome shotgun (WGS) entry which is preliminary data.</text>
</comment>
<evidence type="ECO:0000256" key="2">
    <source>
        <dbReference type="ARBA" id="ARBA00006727"/>
    </source>
</evidence>
<sequence>MAVRLYPGANLQPPLTDSESYRSPSPGFGHESKSATLSQQQHLAPPPPGQQDDFPEGGIHAWMTVSGASACLFVSFGWVNCAGIFQSHYQANQLSNHTPSEISWIPALQVFFMIFSGIWVGRIFDSYGPATLLAVGSFLHIFGMMMISLSTTYYQLLLSQAICSAIGASMVFFPAFACVSTWFLKRRGAAMGLVVCGSSVGGVIFPVMLINLIPKVGFPWAIRICAFLVLALLVWANLTVRTRIPPVKRPFEFKAFVAPLAELPFALLTGAIFFFYWGMFVPFTFIVVEALAGGMSENLANYLVPILNGASIIGRTVPNAMADKLGHFNMMIVMAAFTSILILGVWLPSSGDGAIITFAVLFGIGSGAGIGLTPVLIASISPLQQIGARTGTAFSIASLAALTGSPIGGAILTSANGAFQSTKIFGGVACAVGTLLFIAARVALVGWKPKKF</sequence>
<evidence type="ECO:0000256" key="4">
    <source>
        <dbReference type="ARBA" id="ARBA00022692"/>
    </source>
</evidence>
<evidence type="ECO:0000256" key="5">
    <source>
        <dbReference type="ARBA" id="ARBA00022989"/>
    </source>
</evidence>
<keyword evidence="4 8" id="KW-0812">Transmembrane</keyword>
<dbReference type="AlphaFoldDB" id="A0AA40CYV3"/>
<feature type="transmembrane region" description="Helical" evidence="8">
    <location>
        <begin position="353"/>
        <end position="380"/>
    </location>
</feature>
<reference evidence="10" key="1">
    <citation type="submission" date="2023-06" db="EMBL/GenBank/DDBJ databases">
        <title>Genome-scale phylogeny and comparative genomics of the fungal order Sordariales.</title>
        <authorList>
            <consortium name="Lawrence Berkeley National Laboratory"/>
            <person name="Hensen N."/>
            <person name="Bonometti L."/>
            <person name="Westerberg I."/>
            <person name="Brannstrom I.O."/>
            <person name="Guillou S."/>
            <person name="Cros-Aarteil S."/>
            <person name="Calhoun S."/>
            <person name="Haridas S."/>
            <person name="Kuo A."/>
            <person name="Mondo S."/>
            <person name="Pangilinan J."/>
            <person name="Riley R."/>
            <person name="Labutti K."/>
            <person name="Andreopoulos B."/>
            <person name="Lipzen A."/>
            <person name="Chen C."/>
            <person name="Yanf M."/>
            <person name="Daum C."/>
            <person name="Ng V."/>
            <person name="Clum A."/>
            <person name="Steindorff A."/>
            <person name="Ohm R."/>
            <person name="Martin F."/>
            <person name="Silar P."/>
            <person name="Natvig D."/>
            <person name="Lalanne C."/>
            <person name="Gautier V."/>
            <person name="Ament-Velasquez S.L."/>
            <person name="Kruys A."/>
            <person name="Hutchinson M.I."/>
            <person name="Powell A.J."/>
            <person name="Barry K."/>
            <person name="Miller A.N."/>
            <person name="Grigoriev I.V."/>
            <person name="Debuchy R."/>
            <person name="Gladieux P."/>
            <person name="Thoren M.H."/>
            <person name="Johannesson H."/>
        </authorList>
    </citation>
    <scope>NUCLEOTIDE SEQUENCE</scope>
    <source>
        <strain evidence="10">CBS 307.81</strain>
    </source>
</reference>
<evidence type="ECO:0000259" key="9">
    <source>
        <dbReference type="PROSITE" id="PS50850"/>
    </source>
</evidence>
<dbReference type="InterPro" id="IPR011701">
    <property type="entry name" value="MFS"/>
</dbReference>
<name>A0AA40CYV3_9PEZI</name>
<comment type="similarity">
    <text evidence="2">Belongs to the major facilitator superfamily. Monocarboxylate porter (TC 2.A.1.13) family.</text>
</comment>
<evidence type="ECO:0000256" key="7">
    <source>
        <dbReference type="SAM" id="MobiDB-lite"/>
    </source>
</evidence>
<dbReference type="GO" id="GO:0022857">
    <property type="term" value="F:transmembrane transporter activity"/>
    <property type="evidence" value="ECO:0007669"/>
    <property type="project" value="InterPro"/>
</dbReference>
<dbReference type="InterPro" id="IPR020846">
    <property type="entry name" value="MFS_dom"/>
</dbReference>
<feature type="region of interest" description="Disordered" evidence="7">
    <location>
        <begin position="1"/>
        <end position="51"/>
    </location>
</feature>
<feature type="transmembrane region" description="Helical" evidence="8">
    <location>
        <begin position="102"/>
        <end position="120"/>
    </location>
</feature>
<feature type="transmembrane region" description="Helical" evidence="8">
    <location>
        <begin position="220"/>
        <end position="240"/>
    </location>
</feature>
<dbReference type="Proteomes" id="UP001174997">
    <property type="component" value="Unassembled WGS sequence"/>
</dbReference>
<evidence type="ECO:0000313" key="11">
    <source>
        <dbReference type="Proteomes" id="UP001174997"/>
    </source>
</evidence>
<feature type="transmembrane region" description="Helical" evidence="8">
    <location>
        <begin position="424"/>
        <end position="447"/>
    </location>
</feature>
<dbReference type="PANTHER" id="PTHR11360">
    <property type="entry name" value="MONOCARBOXYLATE TRANSPORTER"/>
    <property type="match status" value="1"/>
</dbReference>
<comment type="subcellular location">
    <subcellularLocation>
        <location evidence="1">Membrane</location>
        <topology evidence="1">Multi-pass membrane protein</topology>
    </subcellularLocation>
</comment>
<evidence type="ECO:0000256" key="8">
    <source>
        <dbReference type="SAM" id="Phobius"/>
    </source>
</evidence>
<dbReference type="PANTHER" id="PTHR11360:SF224">
    <property type="entry name" value="MAJOR FACILITATOR SUPERFAMILY (MFS) PROFILE DOMAIN-CONTAINING PROTEIN-RELATED"/>
    <property type="match status" value="1"/>
</dbReference>
<accession>A0AA40CYV3</accession>
<protein>
    <submittedName>
        <fullName evidence="10">Monocarboxylate transporter</fullName>
    </submittedName>
</protein>
<evidence type="ECO:0000313" key="10">
    <source>
        <dbReference type="EMBL" id="KAK0654184.1"/>
    </source>
</evidence>
<feature type="domain" description="Major facilitator superfamily (MFS) profile" evidence="9">
    <location>
        <begin position="254"/>
        <end position="452"/>
    </location>
</feature>
<evidence type="ECO:0000256" key="1">
    <source>
        <dbReference type="ARBA" id="ARBA00004141"/>
    </source>
</evidence>
<feature type="transmembrane region" description="Helical" evidence="8">
    <location>
        <begin position="329"/>
        <end position="347"/>
    </location>
</feature>